<sequence length="172" mass="19067">MQNRLICYFFYLLAGGACLWALIACKGSPCLQADPVIQVRVTSPTSQTLTNLTIIDLVSSAYTIKRRYTLEQDRQALFVLPLNLNARQTRYTFTLNGKSDTLTINYALKLTYGDQECGYTVDIDQPNGRPIAESTIGTVQTALPTEPAFADTLYGAIDAGYQKTVAKIRLRL</sequence>
<organism evidence="1 2">
    <name type="scientific">Fibrivirga algicola</name>
    <dbReference type="NCBI Taxonomy" id="2950420"/>
    <lineage>
        <taxon>Bacteria</taxon>
        <taxon>Pseudomonadati</taxon>
        <taxon>Bacteroidota</taxon>
        <taxon>Cytophagia</taxon>
        <taxon>Cytophagales</taxon>
        <taxon>Spirosomataceae</taxon>
        <taxon>Fibrivirga</taxon>
    </lineage>
</organism>
<keyword evidence="2" id="KW-1185">Reference proteome</keyword>
<proteinExistence type="predicted"/>
<accession>A0ABX0QJ02</accession>
<dbReference type="RefSeq" id="WP_166692909.1">
    <property type="nucleotide sequence ID" value="NZ_WAEL01000006.1"/>
</dbReference>
<dbReference type="Proteomes" id="UP000606008">
    <property type="component" value="Unassembled WGS sequence"/>
</dbReference>
<reference evidence="2" key="1">
    <citation type="submission" date="2019-09" db="EMBL/GenBank/DDBJ databases">
        <authorList>
            <person name="Jung D.-H."/>
        </authorList>
    </citation>
    <scope>NUCLEOTIDE SEQUENCE [LARGE SCALE GENOMIC DNA]</scope>
    <source>
        <strain evidence="2">JA-25</strain>
    </source>
</reference>
<evidence type="ECO:0008006" key="3">
    <source>
        <dbReference type="Google" id="ProtNLM"/>
    </source>
</evidence>
<protein>
    <recommendedName>
        <fullName evidence="3">Lipoprotein</fullName>
    </recommendedName>
</protein>
<evidence type="ECO:0000313" key="1">
    <source>
        <dbReference type="EMBL" id="NID12042.1"/>
    </source>
</evidence>
<evidence type="ECO:0000313" key="2">
    <source>
        <dbReference type="Proteomes" id="UP000606008"/>
    </source>
</evidence>
<gene>
    <name evidence="1" type="ORF">F7231_17855</name>
</gene>
<dbReference type="EMBL" id="WAEL01000006">
    <property type="protein sequence ID" value="NID12042.1"/>
    <property type="molecule type" value="Genomic_DNA"/>
</dbReference>
<reference evidence="2" key="2">
    <citation type="submission" date="2023-07" db="EMBL/GenBank/DDBJ databases">
        <authorList>
            <person name="Jung D.-H."/>
        </authorList>
    </citation>
    <scope>NUCLEOTIDE SEQUENCE [LARGE SCALE GENOMIC DNA]</scope>
    <source>
        <strain evidence="2">JA-25</strain>
    </source>
</reference>
<dbReference type="PROSITE" id="PS51257">
    <property type="entry name" value="PROKAR_LIPOPROTEIN"/>
    <property type="match status" value="1"/>
</dbReference>
<comment type="caution">
    <text evidence="1">The sequence shown here is derived from an EMBL/GenBank/DDBJ whole genome shotgun (WGS) entry which is preliminary data.</text>
</comment>
<name>A0ABX0QJ02_9BACT</name>